<protein>
    <submittedName>
        <fullName evidence="1">Uncharacterized protein</fullName>
    </submittedName>
</protein>
<dbReference type="AlphaFoldDB" id="A0A1L8TMV3"/>
<name>A0A1L8TMV3_9ENTE</name>
<dbReference type="RefSeq" id="WP_071857816.1">
    <property type="nucleotide sequence ID" value="NZ_JBHSHK010000023.1"/>
</dbReference>
<dbReference type="Proteomes" id="UP000182077">
    <property type="component" value="Unassembled WGS sequence"/>
</dbReference>
<dbReference type="OrthoDB" id="2184044at2"/>
<sequence length="153" mass="18000">MEKLRREIKELGESGAHLHAIVDYLVNEKKIMGSKANHIFMLDMQDYIAALNRLAPSTTEITVEPHEVKQINYLLTRQYELIKLIQRDIERNIAAKNIDLEQYNEKQLKRLKTINQLLLQDNLVFQAMLDSTKIGSNIRVGQKKNWLQRLFRK</sequence>
<reference evidence="1 2" key="1">
    <citation type="submission" date="2014-12" db="EMBL/GenBank/DDBJ databases">
        <title>Draft genome sequences of 29 type strains of Enterococci.</title>
        <authorList>
            <person name="Zhong Z."/>
            <person name="Sun Z."/>
            <person name="Liu W."/>
            <person name="Zhang W."/>
            <person name="Zhang H."/>
        </authorList>
    </citation>
    <scope>NUCLEOTIDE SEQUENCE [LARGE SCALE GENOMIC DNA]</scope>
    <source>
        <strain evidence="1 2">DSM 17122</strain>
    </source>
</reference>
<dbReference type="EMBL" id="JXKQ01000005">
    <property type="protein sequence ID" value="OJG45649.1"/>
    <property type="molecule type" value="Genomic_DNA"/>
</dbReference>
<evidence type="ECO:0000313" key="1">
    <source>
        <dbReference type="EMBL" id="OJG45649.1"/>
    </source>
</evidence>
<evidence type="ECO:0000313" key="2">
    <source>
        <dbReference type="Proteomes" id="UP000182077"/>
    </source>
</evidence>
<comment type="caution">
    <text evidence="1">The sequence shown here is derived from an EMBL/GenBank/DDBJ whole genome shotgun (WGS) entry which is preliminary data.</text>
</comment>
<accession>A0A1L8TMV3</accession>
<proteinExistence type="predicted"/>
<organism evidence="1 2">
    <name type="scientific">Enterococcus hermanniensis</name>
    <dbReference type="NCBI Taxonomy" id="249189"/>
    <lineage>
        <taxon>Bacteria</taxon>
        <taxon>Bacillati</taxon>
        <taxon>Bacillota</taxon>
        <taxon>Bacilli</taxon>
        <taxon>Lactobacillales</taxon>
        <taxon>Enterococcaceae</taxon>
        <taxon>Enterococcus</taxon>
    </lineage>
</organism>
<gene>
    <name evidence="1" type="ORF">RV04_GL001938</name>
</gene>
<keyword evidence="2" id="KW-1185">Reference proteome</keyword>